<keyword evidence="2" id="KW-1185">Reference proteome</keyword>
<name>A0A542ZHX4_9MICO</name>
<dbReference type="PANTHER" id="PTHR34071:SF2">
    <property type="entry name" value="FLAVIN-NUCLEOTIDE-BINDING PROTEIN"/>
    <property type="match status" value="1"/>
</dbReference>
<gene>
    <name evidence="1" type="ORF">FB474_1309</name>
</gene>
<dbReference type="Proteomes" id="UP000319514">
    <property type="component" value="Unassembled WGS sequence"/>
</dbReference>
<evidence type="ECO:0000313" key="2">
    <source>
        <dbReference type="Proteomes" id="UP000319514"/>
    </source>
</evidence>
<dbReference type="OrthoDB" id="116031at2"/>
<reference evidence="1 2" key="1">
    <citation type="submission" date="2019-06" db="EMBL/GenBank/DDBJ databases">
        <title>Sequencing the genomes of 1000 actinobacteria strains.</title>
        <authorList>
            <person name="Klenk H.-P."/>
        </authorList>
    </citation>
    <scope>NUCLEOTIDE SEQUENCE [LARGE SCALE GENOMIC DNA]</scope>
    <source>
        <strain evidence="1 2">DSM 18082</strain>
    </source>
</reference>
<dbReference type="SUPFAM" id="SSF50475">
    <property type="entry name" value="FMN-binding split barrel"/>
    <property type="match status" value="1"/>
</dbReference>
<dbReference type="InterPro" id="IPR012349">
    <property type="entry name" value="Split_barrel_FMN-bd"/>
</dbReference>
<comment type="caution">
    <text evidence="1">The sequence shown here is derived from an EMBL/GenBank/DDBJ whole genome shotgun (WGS) entry which is preliminary data.</text>
</comment>
<organism evidence="1 2">
    <name type="scientific">Oryzihumus leptocrescens</name>
    <dbReference type="NCBI Taxonomy" id="297536"/>
    <lineage>
        <taxon>Bacteria</taxon>
        <taxon>Bacillati</taxon>
        <taxon>Actinomycetota</taxon>
        <taxon>Actinomycetes</taxon>
        <taxon>Micrococcales</taxon>
        <taxon>Intrasporangiaceae</taxon>
        <taxon>Oryzihumus</taxon>
    </lineage>
</organism>
<dbReference type="Gene3D" id="2.30.110.10">
    <property type="entry name" value="Electron Transport, Fmn-binding Protein, Chain A"/>
    <property type="match status" value="1"/>
</dbReference>
<evidence type="ECO:0000313" key="1">
    <source>
        <dbReference type="EMBL" id="TQL59934.1"/>
    </source>
</evidence>
<proteinExistence type="predicted"/>
<dbReference type="InterPro" id="IPR024747">
    <property type="entry name" value="Pyridox_Oxase-rel"/>
</dbReference>
<sequence>MSEPTERTTVRRLPEKAVTDRSVLDAILDEALVAHVALAEGDQPFVLPMACARDGDRLLLHGSTGSRLMRALAAGAPTCATVTLLDGLVFARSAFESSMHYRSATILGRASVVPQEELVDALRVLTEHLLPGRWAHLRPPQRKELAATMVLALPLQEWSVKVGDGWPEDDPADLGADVWAGVLPLRTTAGPPRPAPDLAAGIEVPDHVRTRYPS</sequence>
<dbReference type="Pfam" id="PF12900">
    <property type="entry name" value="Pyridox_ox_2"/>
    <property type="match status" value="1"/>
</dbReference>
<evidence type="ECO:0008006" key="3">
    <source>
        <dbReference type="Google" id="ProtNLM"/>
    </source>
</evidence>
<accession>A0A542ZHX4</accession>
<dbReference type="AlphaFoldDB" id="A0A542ZHX4"/>
<dbReference type="RefSeq" id="WP_141787892.1">
    <property type="nucleotide sequence ID" value="NZ_BAAAKX010000004.1"/>
</dbReference>
<dbReference type="EMBL" id="VFOQ01000001">
    <property type="protein sequence ID" value="TQL59934.1"/>
    <property type="molecule type" value="Genomic_DNA"/>
</dbReference>
<dbReference type="PANTHER" id="PTHR34071">
    <property type="entry name" value="5-NITROIMIDAZOLE ANTIBIOTICS RESISTANCE PROTEIN, NIMA-FAMILY-RELATED PROTEIN-RELATED"/>
    <property type="match status" value="1"/>
</dbReference>
<protein>
    <recommendedName>
        <fullName evidence="3">Nitroimidazol reductase NimA-like FMN-containing flavoprotein (Pyridoxamine 5'-phosphate oxidase superfamily)</fullName>
    </recommendedName>
</protein>